<gene>
    <name evidence="8" type="ORF">LSTR_LSTR010416</name>
</gene>
<evidence type="ECO:0000313" key="8">
    <source>
        <dbReference type="EMBL" id="RZF45329.1"/>
    </source>
</evidence>
<dbReference type="Proteomes" id="UP000291343">
    <property type="component" value="Unassembled WGS sequence"/>
</dbReference>
<reference evidence="8 9" key="1">
    <citation type="journal article" date="2017" name="Gigascience">
        <title>Genome sequence of the small brown planthopper, Laodelphax striatellus.</title>
        <authorList>
            <person name="Zhu J."/>
            <person name="Jiang F."/>
            <person name="Wang X."/>
            <person name="Yang P."/>
            <person name="Bao Y."/>
            <person name="Zhao W."/>
            <person name="Wang W."/>
            <person name="Lu H."/>
            <person name="Wang Q."/>
            <person name="Cui N."/>
            <person name="Li J."/>
            <person name="Chen X."/>
            <person name="Luo L."/>
            <person name="Yu J."/>
            <person name="Kang L."/>
            <person name="Cui F."/>
        </authorList>
    </citation>
    <scope>NUCLEOTIDE SEQUENCE [LARGE SCALE GENOMIC DNA]</scope>
    <source>
        <strain evidence="8">Lst14</strain>
    </source>
</reference>
<dbReference type="InterPro" id="IPR013818">
    <property type="entry name" value="Lipase"/>
</dbReference>
<feature type="signal peptide" evidence="6">
    <location>
        <begin position="1"/>
        <end position="21"/>
    </location>
</feature>
<dbReference type="InterPro" id="IPR000734">
    <property type="entry name" value="TAG_lipase"/>
</dbReference>
<dbReference type="InParanoid" id="A0A482XIJ1"/>
<dbReference type="GO" id="GO:0005615">
    <property type="term" value="C:extracellular space"/>
    <property type="evidence" value="ECO:0007669"/>
    <property type="project" value="TreeGrafter"/>
</dbReference>
<organism evidence="8 9">
    <name type="scientific">Laodelphax striatellus</name>
    <name type="common">Small brown planthopper</name>
    <name type="synonym">Delphax striatella</name>
    <dbReference type="NCBI Taxonomy" id="195883"/>
    <lineage>
        <taxon>Eukaryota</taxon>
        <taxon>Metazoa</taxon>
        <taxon>Ecdysozoa</taxon>
        <taxon>Arthropoda</taxon>
        <taxon>Hexapoda</taxon>
        <taxon>Insecta</taxon>
        <taxon>Pterygota</taxon>
        <taxon>Neoptera</taxon>
        <taxon>Paraneoptera</taxon>
        <taxon>Hemiptera</taxon>
        <taxon>Auchenorrhyncha</taxon>
        <taxon>Fulgoroidea</taxon>
        <taxon>Delphacidae</taxon>
        <taxon>Criomorphinae</taxon>
        <taxon>Laodelphax</taxon>
    </lineage>
</organism>
<evidence type="ECO:0000256" key="1">
    <source>
        <dbReference type="ARBA" id="ARBA00004613"/>
    </source>
</evidence>
<dbReference type="PRINTS" id="PR00821">
    <property type="entry name" value="TAGLIPASE"/>
</dbReference>
<name>A0A482XIJ1_LAOST</name>
<comment type="subcellular location">
    <subcellularLocation>
        <location evidence="1">Secreted</location>
    </subcellularLocation>
</comment>
<evidence type="ECO:0000256" key="6">
    <source>
        <dbReference type="SAM" id="SignalP"/>
    </source>
</evidence>
<evidence type="ECO:0000259" key="7">
    <source>
        <dbReference type="Pfam" id="PF00151"/>
    </source>
</evidence>
<dbReference type="Gene3D" id="3.40.50.1820">
    <property type="entry name" value="alpha/beta hydrolase"/>
    <property type="match status" value="1"/>
</dbReference>
<evidence type="ECO:0000313" key="9">
    <source>
        <dbReference type="Proteomes" id="UP000291343"/>
    </source>
</evidence>
<feature type="compositionally biased region" description="Low complexity" evidence="5">
    <location>
        <begin position="61"/>
        <end position="79"/>
    </location>
</feature>
<keyword evidence="3" id="KW-0964">Secreted</keyword>
<protein>
    <recommendedName>
        <fullName evidence="7">Lipase domain-containing protein</fullName>
    </recommendedName>
</protein>
<evidence type="ECO:0000256" key="4">
    <source>
        <dbReference type="RuleBase" id="RU004262"/>
    </source>
</evidence>
<dbReference type="OrthoDB" id="199913at2759"/>
<sequence length="427" mass="47577">MAFTQLLILVLSLAKLASVVGFMEERYAVTEEIVDEVEDEDNKKTSDKNNGYEVYEVTDEGNGSSNSSSSSSSSVASSSSPPPANNGSDNIKWMLLPDGKGDVGVAILSGLEPKSTNQVENVEFYLYSRHNPNRAEKRTMNASCLPVFKYFKAARPSKFLIHGFGDSVQDSIMYPILKDAFLLKGDYNIFLVDWSELAATPWYNRAMQNTEQVARQAATLIDHLARSTGSETSTFHLIGFSLGAHVAGMIGQFVKSGKIKRITALDPAQVLFTGVEKNKRLDENDAILVEVVHTSGGYLGFQDTIGHRDIFPNGGSWPQPGCFLDYAAVCSHRRAYYYYGEAVRNKKGFRAIPCSNWPDFMAGSCKNNIENSFELANDHNTKKYRGKYFMNTNSEEPFGIIDKSARETNTNDYDYFGLLFDEFQNYV</sequence>
<feature type="domain" description="Lipase" evidence="7">
    <location>
        <begin position="114"/>
        <end position="398"/>
    </location>
</feature>
<proteinExistence type="inferred from homology"/>
<dbReference type="FunFam" id="3.40.50.1820:FF:000076">
    <property type="entry name" value="phospholipase A1"/>
    <property type="match status" value="1"/>
</dbReference>
<dbReference type="CDD" id="cd00707">
    <property type="entry name" value="Pancreat_lipase_like"/>
    <property type="match status" value="1"/>
</dbReference>
<dbReference type="GO" id="GO:0016042">
    <property type="term" value="P:lipid catabolic process"/>
    <property type="evidence" value="ECO:0007669"/>
    <property type="project" value="TreeGrafter"/>
</dbReference>
<dbReference type="GO" id="GO:0016298">
    <property type="term" value="F:lipase activity"/>
    <property type="evidence" value="ECO:0007669"/>
    <property type="project" value="InterPro"/>
</dbReference>
<dbReference type="SMR" id="A0A482XIJ1"/>
<dbReference type="Pfam" id="PF00151">
    <property type="entry name" value="Lipase"/>
    <property type="match status" value="1"/>
</dbReference>
<keyword evidence="6" id="KW-0732">Signal</keyword>
<dbReference type="AlphaFoldDB" id="A0A482XIJ1"/>
<dbReference type="EMBL" id="QKKF02009269">
    <property type="protein sequence ID" value="RZF45329.1"/>
    <property type="molecule type" value="Genomic_DNA"/>
</dbReference>
<comment type="caution">
    <text evidence="8">The sequence shown here is derived from an EMBL/GenBank/DDBJ whole genome shotgun (WGS) entry which is preliminary data.</text>
</comment>
<feature type="region of interest" description="Disordered" evidence="5">
    <location>
        <begin position="36"/>
        <end position="91"/>
    </location>
</feature>
<accession>A0A482XIJ1</accession>
<comment type="similarity">
    <text evidence="2 4">Belongs to the AB hydrolase superfamily. Lipase family.</text>
</comment>
<evidence type="ECO:0000256" key="3">
    <source>
        <dbReference type="ARBA" id="ARBA00022525"/>
    </source>
</evidence>
<dbReference type="SUPFAM" id="SSF53474">
    <property type="entry name" value="alpha/beta-Hydrolases"/>
    <property type="match status" value="1"/>
</dbReference>
<dbReference type="InterPro" id="IPR029058">
    <property type="entry name" value="AB_hydrolase_fold"/>
</dbReference>
<dbReference type="PANTHER" id="PTHR11610">
    <property type="entry name" value="LIPASE"/>
    <property type="match status" value="1"/>
</dbReference>
<keyword evidence="9" id="KW-1185">Reference proteome</keyword>
<feature type="chain" id="PRO_5019725749" description="Lipase domain-containing protein" evidence="6">
    <location>
        <begin position="22"/>
        <end position="427"/>
    </location>
</feature>
<dbReference type="STRING" id="195883.A0A482XIJ1"/>
<evidence type="ECO:0000256" key="2">
    <source>
        <dbReference type="ARBA" id="ARBA00010701"/>
    </source>
</evidence>
<evidence type="ECO:0000256" key="5">
    <source>
        <dbReference type="SAM" id="MobiDB-lite"/>
    </source>
</evidence>
<dbReference type="InterPro" id="IPR033906">
    <property type="entry name" value="Lipase_N"/>
</dbReference>